<feature type="region of interest" description="Disordered" evidence="1">
    <location>
        <begin position="515"/>
        <end position="566"/>
    </location>
</feature>
<dbReference type="InterPro" id="IPR000594">
    <property type="entry name" value="ThiF_NAD_FAD-bd"/>
</dbReference>
<evidence type="ECO:0000313" key="3">
    <source>
        <dbReference type="EMBL" id="KAJ4455451.1"/>
    </source>
</evidence>
<name>A0ABQ8UAK3_9EUKA</name>
<dbReference type="Gene3D" id="3.40.50.12550">
    <property type="entry name" value="Ubiquitin-activating enzyme E1, inactive adenylation domain, subdomain 2"/>
    <property type="match status" value="1"/>
</dbReference>
<evidence type="ECO:0000256" key="1">
    <source>
        <dbReference type="SAM" id="MobiDB-lite"/>
    </source>
</evidence>
<feature type="compositionally biased region" description="Pro residues" evidence="1">
    <location>
        <begin position="274"/>
        <end position="283"/>
    </location>
</feature>
<reference evidence="3" key="1">
    <citation type="journal article" date="2022" name="bioRxiv">
        <title>Genomics of Preaxostyla Flagellates Illuminates Evolutionary Transitions and the Path Towards Mitochondrial Loss.</title>
        <authorList>
            <person name="Novak L.V.F."/>
            <person name="Treitli S.C."/>
            <person name="Pyrih J."/>
            <person name="Halakuc P."/>
            <person name="Pipaliya S.V."/>
            <person name="Vacek V."/>
            <person name="Brzon O."/>
            <person name="Soukal P."/>
            <person name="Eme L."/>
            <person name="Dacks J.B."/>
            <person name="Karnkowska A."/>
            <person name="Elias M."/>
            <person name="Hampl V."/>
        </authorList>
    </citation>
    <scope>NUCLEOTIDE SEQUENCE</scope>
    <source>
        <strain evidence="3">RCP-MX</strain>
    </source>
</reference>
<feature type="region of interest" description="Disordered" evidence="1">
    <location>
        <begin position="360"/>
        <end position="379"/>
    </location>
</feature>
<feature type="region of interest" description="Disordered" evidence="1">
    <location>
        <begin position="202"/>
        <end position="246"/>
    </location>
</feature>
<dbReference type="Proteomes" id="UP001141327">
    <property type="component" value="Unassembled WGS sequence"/>
</dbReference>
<organism evidence="3 4">
    <name type="scientific">Paratrimastix pyriformis</name>
    <dbReference type="NCBI Taxonomy" id="342808"/>
    <lineage>
        <taxon>Eukaryota</taxon>
        <taxon>Metamonada</taxon>
        <taxon>Preaxostyla</taxon>
        <taxon>Paratrimastigidae</taxon>
        <taxon>Paratrimastix</taxon>
    </lineage>
</organism>
<sequence>MTQRCMTDKYEFGALKLNKARVLFVGLGGLCSEVLKNVVLAGIGSVTLAEVDGDAHPPVSREDLAAQIFLRESDVGANRALASAPRIRAMSINCEVLYDPRPLADILQASKAKDVQPTAGEPTAAPAPAGAVRLCRDSLAQYGALCATGCPFPLQVALDEYCHARGVAFFTGDSFGTRSFFFCDFGPAMTCLLEQPGGGASAAALPAAAPGAPSAAAGPARAESSTGSGAPGMERHPEKAAAEAGSAAAGAGAGAAAVIDLVADEDDDLAEIAAPPPPPPPRQAAPASGAADGGASSGPRARPAAPTPGPAPAAGSGSGSTCAYHFLPLGALWGPAARATPGLPTWTQALPPRPRLLRAIQGPSRPLSSPPSRTLSAPGWGWSEATVSDLLHGRAAGWWRTAFYEGTALLGRGATAEGLLEAANALAAQQGAPAAYFRLHEFQSAPAPAPPRLLSPPPPRLLSPPPTLLRTHGRDLSPVCAVAGGFLSQEIIRAFSRKGVPLRNMFTYDAALVADDPDFAEPPGPPRGRRNRPPNTAGAGLATVFMPPNTAADGAPALLPAKHPRQ</sequence>
<dbReference type="SUPFAM" id="SSF69572">
    <property type="entry name" value="Activating enzymes of the ubiquitin-like proteins"/>
    <property type="match status" value="1"/>
</dbReference>
<protein>
    <submittedName>
        <fullName evidence="3">Ubiquitin-like 1-activating enzyme E1 A</fullName>
    </submittedName>
</protein>
<feature type="domain" description="THIF-type NAD/FAD binding fold" evidence="2">
    <location>
        <begin position="13"/>
        <end position="510"/>
    </location>
</feature>
<dbReference type="InterPro" id="IPR045886">
    <property type="entry name" value="ThiF/MoeB/HesA"/>
</dbReference>
<feature type="region of interest" description="Disordered" evidence="1">
    <location>
        <begin position="270"/>
        <end position="318"/>
    </location>
</feature>
<feature type="compositionally biased region" description="Low complexity" evidence="1">
    <location>
        <begin position="202"/>
        <end position="220"/>
    </location>
</feature>
<evidence type="ECO:0000259" key="2">
    <source>
        <dbReference type="Pfam" id="PF00899"/>
    </source>
</evidence>
<dbReference type="Pfam" id="PF00899">
    <property type="entry name" value="ThiF"/>
    <property type="match status" value="1"/>
</dbReference>
<accession>A0ABQ8UAK3</accession>
<comment type="caution">
    <text evidence="3">The sequence shown here is derived from an EMBL/GenBank/DDBJ whole genome shotgun (WGS) entry which is preliminary data.</text>
</comment>
<dbReference type="PANTHER" id="PTHR10953">
    <property type="entry name" value="UBIQUITIN-ACTIVATING ENZYME E1"/>
    <property type="match status" value="1"/>
</dbReference>
<feature type="compositionally biased region" description="Low complexity" evidence="1">
    <location>
        <begin position="363"/>
        <end position="378"/>
    </location>
</feature>
<proteinExistence type="predicted"/>
<dbReference type="EMBL" id="JAPMOS010000107">
    <property type="protein sequence ID" value="KAJ4455451.1"/>
    <property type="molecule type" value="Genomic_DNA"/>
</dbReference>
<evidence type="ECO:0000313" key="4">
    <source>
        <dbReference type="Proteomes" id="UP001141327"/>
    </source>
</evidence>
<dbReference type="InterPro" id="IPR035985">
    <property type="entry name" value="Ubiquitin-activating_enz"/>
</dbReference>
<dbReference type="Gene3D" id="3.40.50.720">
    <property type="entry name" value="NAD(P)-binding Rossmann-like Domain"/>
    <property type="match status" value="1"/>
</dbReference>
<gene>
    <name evidence="3" type="ORF">PAPYR_9598</name>
</gene>
<keyword evidence="4" id="KW-1185">Reference proteome</keyword>
<dbReference type="PANTHER" id="PTHR10953:SF162">
    <property type="entry name" value="SUMO-ACTIVATING ENZYME SUBUNIT 1"/>
    <property type="match status" value="1"/>
</dbReference>